<evidence type="ECO:0000313" key="3">
    <source>
        <dbReference type="EMBL" id="OAB78966.1"/>
    </source>
</evidence>
<dbReference type="GO" id="GO:0000455">
    <property type="term" value="P:enzyme-directed rRNA pseudouridine synthesis"/>
    <property type="evidence" value="ECO:0007669"/>
    <property type="project" value="TreeGrafter"/>
</dbReference>
<dbReference type="InterPro" id="IPR020103">
    <property type="entry name" value="PsdUridine_synth_cat_dom_sf"/>
</dbReference>
<dbReference type="GO" id="GO:0140098">
    <property type="term" value="F:catalytic activity, acting on RNA"/>
    <property type="evidence" value="ECO:0007669"/>
    <property type="project" value="UniProtKB-ARBA"/>
</dbReference>
<evidence type="ECO:0000259" key="2">
    <source>
        <dbReference type="Pfam" id="PF00849"/>
    </source>
</evidence>
<protein>
    <submittedName>
        <fullName evidence="3">RNA pseudouridine synthase</fullName>
    </submittedName>
</protein>
<comment type="caution">
    <text evidence="3">The sequence shown here is derived from an EMBL/GenBank/DDBJ whole genome shotgun (WGS) entry which is preliminary data.</text>
</comment>
<dbReference type="EMBL" id="LRXL01000037">
    <property type="protein sequence ID" value="OAB78966.1"/>
    <property type="molecule type" value="Genomic_DNA"/>
</dbReference>
<keyword evidence="4" id="KW-1185">Reference proteome</keyword>
<dbReference type="STRING" id="1763537.ULVI_10345"/>
<dbReference type="Proteomes" id="UP000077013">
    <property type="component" value="Unassembled WGS sequence"/>
</dbReference>
<dbReference type="InterPro" id="IPR006145">
    <property type="entry name" value="PsdUridine_synth_RsuA/RluA"/>
</dbReference>
<dbReference type="OrthoDB" id="9807829at2"/>
<name>A0A167HU78_9FLAO</name>
<feature type="domain" description="Pseudouridine synthase RsuA/RluA-like" evidence="2">
    <location>
        <begin position="89"/>
        <end position="229"/>
    </location>
</feature>
<dbReference type="PANTHER" id="PTHR21600:SF87">
    <property type="entry name" value="RNA PSEUDOURIDYLATE SYNTHASE DOMAIN-CONTAINING PROTEIN 1"/>
    <property type="match status" value="1"/>
</dbReference>
<dbReference type="GO" id="GO:0003723">
    <property type="term" value="F:RNA binding"/>
    <property type="evidence" value="ECO:0007669"/>
    <property type="project" value="InterPro"/>
</dbReference>
<dbReference type="InterPro" id="IPR050188">
    <property type="entry name" value="RluA_PseudoU_synthase"/>
</dbReference>
<evidence type="ECO:0000256" key="1">
    <source>
        <dbReference type="ARBA" id="ARBA00010876"/>
    </source>
</evidence>
<proteinExistence type="inferred from homology"/>
<dbReference type="SUPFAM" id="SSF55120">
    <property type="entry name" value="Pseudouridine synthase"/>
    <property type="match status" value="1"/>
</dbReference>
<dbReference type="Gene3D" id="3.30.2350.10">
    <property type="entry name" value="Pseudouridine synthase"/>
    <property type="match status" value="1"/>
</dbReference>
<comment type="similarity">
    <text evidence="1">Belongs to the pseudouridine synthase RluA family.</text>
</comment>
<evidence type="ECO:0000313" key="4">
    <source>
        <dbReference type="Proteomes" id="UP000077013"/>
    </source>
</evidence>
<dbReference type="Pfam" id="PF00849">
    <property type="entry name" value="PseudoU_synth_2"/>
    <property type="match status" value="1"/>
</dbReference>
<dbReference type="PANTHER" id="PTHR21600">
    <property type="entry name" value="MITOCHONDRIAL RNA PSEUDOURIDINE SYNTHASE"/>
    <property type="match status" value="1"/>
</dbReference>
<reference evidence="3 4" key="1">
    <citation type="submission" date="2016-02" db="EMBL/GenBank/DDBJ databases">
        <title>Ulvibacter sp. LPB0005, isolated from Thais luteostoma.</title>
        <authorList>
            <person name="Shin S.-K."/>
            <person name="Yi H."/>
        </authorList>
    </citation>
    <scope>NUCLEOTIDE SEQUENCE [LARGE SCALE GENOMIC DNA]</scope>
    <source>
        <strain evidence="3 4">LPB0005</strain>
    </source>
</reference>
<organism evidence="3 4">
    <name type="scientific">Cochleicola gelatinilyticus</name>
    <dbReference type="NCBI Taxonomy" id="1763537"/>
    <lineage>
        <taxon>Bacteria</taxon>
        <taxon>Pseudomonadati</taxon>
        <taxon>Bacteroidota</taxon>
        <taxon>Flavobacteriia</taxon>
        <taxon>Flavobacteriales</taxon>
        <taxon>Flavobacteriaceae</taxon>
        <taxon>Cochleicola</taxon>
    </lineage>
</organism>
<dbReference type="CDD" id="cd02869">
    <property type="entry name" value="PseudoU_synth_RluA_like"/>
    <property type="match status" value="1"/>
</dbReference>
<sequence length="287" mass="31861">MKKQETHRVAPLPSSTRLLDYCVGVFETVSTKSALKKAFKKELIFLNDSVAHGSNYINGGEIITLYRDEELFLKKQIELSLSVCYEDDHLAIIHKPAGILVSGNKAKTIVNALSFNLKKSQQPDALLQPQPAHRLDFATNGLLVIGKSKSALQALNLLFKKKQIVKTYHAVTQGAMIKTQHLDIAVDGKKSATNYKVLKTVASSKYVYLNLVQLQPLTGRRHQLRKHMAEIGSPILGDALYGIEGAILKGKGLFLQASSLSFRHPFTSEEISIMLPLPKKFQKLFPV</sequence>
<dbReference type="AlphaFoldDB" id="A0A167HU78"/>
<dbReference type="GO" id="GO:0009982">
    <property type="term" value="F:pseudouridine synthase activity"/>
    <property type="evidence" value="ECO:0007669"/>
    <property type="project" value="InterPro"/>
</dbReference>
<gene>
    <name evidence="3" type="ORF">ULVI_10345</name>
</gene>
<accession>A0A167HU78</accession>